<dbReference type="Gene3D" id="1.10.10.10">
    <property type="entry name" value="Winged helix-like DNA-binding domain superfamily/Winged helix DNA-binding domain"/>
    <property type="match status" value="1"/>
</dbReference>
<dbReference type="GO" id="GO:0005737">
    <property type="term" value="C:cytoplasm"/>
    <property type="evidence" value="ECO:0007669"/>
    <property type="project" value="TreeGrafter"/>
</dbReference>
<dbReference type="RefSeq" id="WP_089310130.1">
    <property type="nucleotide sequence ID" value="NZ_FZNP01000001.1"/>
</dbReference>
<dbReference type="AlphaFoldDB" id="A0A238V162"/>
<dbReference type="GO" id="GO:0005524">
    <property type="term" value="F:ATP binding"/>
    <property type="evidence" value="ECO:0007669"/>
    <property type="project" value="UniProtKB-KW"/>
</dbReference>
<dbReference type="InterPro" id="IPR016032">
    <property type="entry name" value="Sig_transdc_resp-reg_C-effctor"/>
</dbReference>
<name>A0A238V162_9ACTN</name>
<dbReference type="PANTHER" id="PTHR16305">
    <property type="entry name" value="TESTICULAR SOLUBLE ADENYLYL CYCLASE"/>
    <property type="match status" value="1"/>
</dbReference>
<evidence type="ECO:0000313" key="5">
    <source>
        <dbReference type="Proteomes" id="UP000198420"/>
    </source>
</evidence>
<dbReference type="CDD" id="cd06170">
    <property type="entry name" value="LuxR_C_like"/>
    <property type="match status" value="1"/>
</dbReference>
<dbReference type="Pfam" id="PF00196">
    <property type="entry name" value="GerE"/>
    <property type="match status" value="1"/>
</dbReference>
<proteinExistence type="predicted"/>
<protein>
    <submittedName>
        <fullName evidence="4">Regulatory protein, luxR family</fullName>
    </submittedName>
</protein>
<dbReference type="PRINTS" id="PR00038">
    <property type="entry name" value="HTHLUXR"/>
</dbReference>
<dbReference type="Proteomes" id="UP000198420">
    <property type="component" value="Unassembled WGS sequence"/>
</dbReference>
<dbReference type="Pfam" id="PF13191">
    <property type="entry name" value="AAA_16"/>
    <property type="match status" value="1"/>
</dbReference>
<dbReference type="SUPFAM" id="SSF46894">
    <property type="entry name" value="C-terminal effector domain of the bipartite response regulators"/>
    <property type="match status" value="1"/>
</dbReference>
<dbReference type="PANTHER" id="PTHR16305:SF35">
    <property type="entry name" value="TRANSCRIPTIONAL ACTIVATOR DOMAIN"/>
    <property type="match status" value="1"/>
</dbReference>
<reference evidence="5" key="1">
    <citation type="submission" date="2017-06" db="EMBL/GenBank/DDBJ databases">
        <authorList>
            <person name="Varghese N."/>
            <person name="Submissions S."/>
        </authorList>
    </citation>
    <scope>NUCLEOTIDE SEQUENCE [LARGE SCALE GENOMIC DNA]</scope>
    <source>
        <strain evidence="5">DSM 44485</strain>
    </source>
</reference>
<dbReference type="SUPFAM" id="SSF48452">
    <property type="entry name" value="TPR-like"/>
    <property type="match status" value="1"/>
</dbReference>
<keyword evidence="2" id="KW-0067">ATP-binding</keyword>
<dbReference type="SMART" id="SM00421">
    <property type="entry name" value="HTH_LUXR"/>
    <property type="match status" value="1"/>
</dbReference>
<dbReference type="OrthoDB" id="483at2"/>
<dbReference type="InterPro" id="IPR027417">
    <property type="entry name" value="P-loop_NTPase"/>
</dbReference>
<keyword evidence="5" id="KW-1185">Reference proteome</keyword>
<dbReference type="InterPro" id="IPR041664">
    <property type="entry name" value="AAA_16"/>
</dbReference>
<dbReference type="SUPFAM" id="SSF52540">
    <property type="entry name" value="P-loop containing nucleoside triphosphate hydrolases"/>
    <property type="match status" value="1"/>
</dbReference>
<evidence type="ECO:0000313" key="4">
    <source>
        <dbReference type="EMBL" id="SNR28292.1"/>
    </source>
</evidence>
<dbReference type="InterPro" id="IPR000792">
    <property type="entry name" value="Tscrpt_reg_LuxR_C"/>
</dbReference>
<keyword evidence="1" id="KW-0547">Nucleotide-binding</keyword>
<evidence type="ECO:0000256" key="2">
    <source>
        <dbReference type="ARBA" id="ARBA00022840"/>
    </source>
</evidence>
<dbReference type="GO" id="GO:0004016">
    <property type="term" value="F:adenylate cyclase activity"/>
    <property type="evidence" value="ECO:0007669"/>
    <property type="project" value="TreeGrafter"/>
</dbReference>
<evidence type="ECO:0000256" key="1">
    <source>
        <dbReference type="ARBA" id="ARBA00022741"/>
    </source>
</evidence>
<dbReference type="InterPro" id="IPR011990">
    <property type="entry name" value="TPR-like_helical_dom_sf"/>
</dbReference>
<dbReference type="PROSITE" id="PS50043">
    <property type="entry name" value="HTH_LUXR_2"/>
    <property type="match status" value="1"/>
</dbReference>
<accession>A0A238V162</accession>
<dbReference type="GO" id="GO:0006355">
    <property type="term" value="P:regulation of DNA-templated transcription"/>
    <property type="evidence" value="ECO:0007669"/>
    <property type="project" value="InterPro"/>
</dbReference>
<sequence>MAHERLHGRERDLQEVEAMLDRARDGHGGALVAAGDAGVGRTALLEAAVRGAGAGFRTLGTTGVPGETGVPYAGLHRLLRPLSGQVAQLPPAHRDALAAILSGAPRAEPFVLFTAVCELLGRAARKGPVLCWADDVHWLDAGSLEVLAFAARRVGDEPVAVLLSVRDGEPDAGALAGIRRLRLAPLAEDASRRVLRDALGGDLDGSAGGELTEEIVDLACGRPLAIRELAGALTSGQLSGAAPPPRALPPSSSLRALHRRRYRALPSGARRLVLMTVAEEWLGAATMERAVRADGIGDGDLDAARESGLLRFEGDGVTVRNRLVRSSLWADATREERQDAHTLLAGVLVQEWQRPRRLWHRAAVAGEPDDRLAAELAGAAAAARRTGRYADSWRMWQRAAALTVEHGARTDRYLAAAGDAWASGRSRRARAMLRQVRPRGCDGTRIARAAALRGEIETAAGSPAAAVPVLRDAAERLAGTDAGAALDALMWAAEAADASGDDRARLEISERARALDLPAPGPRAELLLAHLGGVAAVLRGRYREAAERFGDAARLGPDVADPAAQAWAALSALALGDGARTRALAAEAVASARRSGDAPAESFALMAAGRCEALLGHPPAPIAACHDGLRLARATRLHGHATEQLATLALTAAFNGDEARTRELLEQLTGTADERGLTRAAALGSWAPACLDLAADRPADAAARLRLPGGAGLAHPPARLLAVPHLVEALVRTGEHEPAAGAYEHFRRWVDGMGSPPGPEALGRRCRALLAGCDGEAEEHFTEALRLHEAAGAAFELARTELLLGHRLRRGRRPRAAREHLRAALRVFERYGAAPWTARARAELRAAGETAPRAASGFGKLTAQQAHIARMAAEGATNREIAARLLLSPRTIDHHLRNVFTRLGIRSRVELARLIR</sequence>
<feature type="domain" description="HTH luxR-type" evidence="3">
    <location>
        <begin position="854"/>
        <end position="916"/>
    </location>
</feature>
<gene>
    <name evidence="4" type="ORF">SAMN06265355_101792</name>
</gene>
<organism evidence="4 5">
    <name type="scientific">Actinomadura mexicana</name>
    <dbReference type="NCBI Taxonomy" id="134959"/>
    <lineage>
        <taxon>Bacteria</taxon>
        <taxon>Bacillati</taxon>
        <taxon>Actinomycetota</taxon>
        <taxon>Actinomycetes</taxon>
        <taxon>Streptosporangiales</taxon>
        <taxon>Thermomonosporaceae</taxon>
        <taxon>Actinomadura</taxon>
    </lineage>
</organism>
<evidence type="ECO:0000259" key="3">
    <source>
        <dbReference type="PROSITE" id="PS50043"/>
    </source>
</evidence>
<dbReference type="InterPro" id="IPR036388">
    <property type="entry name" value="WH-like_DNA-bd_sf"/>
</dbReference>
<dbReference type="GO" id="GO:0003677">
    <property type="term" value="F:DNA binding"/>
    <property type="evidence" value="ECO:0007669"/>
    <property type="project" value="InterPro"/>
</dbReference>
<dbReference type="PROSITE" id="PS00622">
    <property type="entry name" value="HTH_LUXR_1"/>
    <property type="match status" value="1"/>
</dbReference>
<dbReference type="EMBL" id="FZNP01000001">
    <property type="protein sequence ID" value="SNR28292.1"/>
    <property type="molecule type" value="Genomic_DNA"/>
</dbReference>